<evidence type="ECO:0000313" key="2">
    <source>
        <dbReference type="EMBL" id="MBD3869140.1"/>
    </source>
</evidence>
<dbReference type="PROSITE" id="PS51186">
    <property type="entry name" value="GNAT"/>
    <property type="match status" value="1"/>
</dbReference>
<dbReference type="SUPFAM" id="SSF55729">
    <property type="entry name" value="Acyl-CoA N-acyltransferases (Nat)"/>
    <property type="match status" value="2"/>
</dbReference>
<feature type="domain" description="N-acetyltransferase" evidence="1">
    <location>
        <begin position="18"/>
        <end position="164"/>
    </location>
</feature>
<dbReference type="InterPro" id="IPR050276">
    <property type="entry name" value="MshD_Acetyltransferase"/>
</dbReference>
<sequence>MPLPVHHKLDTTQMPEGCVLTDATAFSVEILADLFTRSFEGYMVPVRMTPGALSRMLRVDSVDLAASRVVLFNGEPAGFILIDSRGKTRRVGAMGVASELRGKGIGHRMMDHVIADARTGGFLRIRLEVIETNDRARTLYQHLGFYDQRTLVGYERRPGRPPADKDTLKEVDPGDLAKVMEYESPANLPWQLSAMSVVGYTPPSVAFQLSDKAYALVADVKNHTVDLLVMVVPHALRRQGWGRRMVDALVRRYPVCTLRFPPRVPANLAPDFFRHAGFEQIKLTQKEMVLDLD</sequence>
<accession>A0A8J6Y8F0</accession>
<gene>
    <name evidence="2" type="ORF">IFK94_13540</name>
</gene>
<dbReference type="Proteomes" id="UP000648239">
    <property type="component" value="Unassembled WGS sequence"/>
</dbReference>
<reference evidence="2 3" key="1">
    <citation type="submission" date="2020-08" db="EMBL/GenBank/DDBJ databases">
        <title>Acidobacteriota in marine sediments use diverse sulfur dissimilation pathways.</title>
        <authorList>
            <person name="Wasmund K."/>
        </authorList>
    </citation>
    <scope>NUCLEOTIDE SEQUENCE [LARGE SCALE GENOMIC DNA]</scope>
    <source>
        <strain evidence="2">MAG AM4</strain>
    </source>
</reference>
<evidence type="ECO:0000259" key="1">
    <source>
        <dbReference type="PROSITE" id="PS51186"/>
    </source>
</evidence>
<dbReference type="GO" id="GO:0016747">
    <property type="term" value="F:acyltransferase activity, transferring groups other than amino-acyl groups"/>
    <property type="evidence" value="ECO:0007669"/>
    <property type="project" value="InterPro"/>
</dbReference>
<comment type="caution">
    <text evidence="2">The sequence shown here is derived from an EMBL/GenBank/DDBJ whole genome shotgun (WGS) entry which is preliminary data.</text>
</comment>
<organism evidence="2 3">
    <name type="scientific">Candidatus Polarisedimenticola svalbardensis</name>
    <dbReference type="NCBI Taxonomy" id="2886004"/>
    <lineage>
        <taxon>Bacteria</taxon>
        <taxon>Pseudomonadati</taxon>
        <taxon>Acidobacteriota</taxon>
        <taxon>Candidatus Polarisedimenticolia</taxon>
        <taxon>Candidatus Polarisedimenticolales</taxon>
        <taxon>Candidatus Polarisedimenticolaceae</taxon>
        <taxon>Candidatus Polarisedimenticola</taxon>
    </lineage>
</organism>
<evidence type="ECO:0000313" key="3">
    <source>
        <dbReference type="Proteomes" id="UP000648239"/>
    </source>
</evidence>
<proteinExistence type="predicted"/>
<dbReference type="EMBL" id="JACXWD010000061">
    <property type="protein sequence ID" value="MBD3869140.1"/>
    <property type="molecule type" value="Genomic_DNA"/>
</dbReference>
<protein>
    <submittedName>
        <fullName evidence="2">GNAT family N-acetyltransferase</fullName>
    </submittedName>
</protein>
<dbReference type="Pfam" id="PF00583">
    <property type="entry name" value="Acetyltransf_1"/>
    <property type="match status" value="1"/>
</dbReference>
<dbReference type="InterPro" id="IPR000182">
    <property type="entry name" value="GNAT_dom"/>
</dbReference>
<name>A0A8J6Y8F0_9BACT</name>
<dbReference type="CDD" id="cd04301">
    <property type="entry name" value="NAT_SF"/>
    <property type="match status" value="1"/>
</dbReference>
<dbReference type="Gene3D" id="3.40.630.30">
    <property type="match status" value="1"/>
</dbReference>
<dbReference type="AlphaFoldDB" id="A0A8J6Y8F0"/>
<dbReference type="PANTHER" id="PTHR43617">
    <property type="entry name" value="L-AMINO ACID N-ACETYLTRANSFERASE"/>
    <property type="match status" value="1"/>
</dbReference>
<dbReference type="InterPro" id="IPR016181">
    <property type="entry name" value="Acyl_CoA_acyltransferase"/>
</dbReference>